<protein>
    <submittedName>
        <fullName evidence="2">Uncharacterized protein</fullName>
    </submittedName>
</protein>
<name>A0A8H6AY31_9HELO</name>
<reference evidence="2 3" key="1">
    <citation type="journal article" date="2020" name="Phytopathology">
        <title>A high-quality genome resource of Botrytis fragariae, a new and rapidly spreading fungal pathogen causing strawberry gray mold in the U.S.A.</title>
        <authorList>
            <person name="Wu Y."/>
            <person name="Saski C.A."/>
            <person name="Schnabel G."/>
            <person name="Xiao S."/>
            <person name="Hu M."/>
        </authorList>
    </citation>
    <scope>NUCLEOTIDE SEQUENCE [LARGE SCALE GENOMIC DNA]</scope>
    <source>
        <strain evidence="2 3">BVB16</strain>
    </source>
</reference>
<dbReference type="AlphaFoldDB" id="A0A8H6AY31"/>
<feature type="transmembrane region" description="Helical" evidence="1">
    <location>
        <begin position="21"/>
        <end position="47"/>
    </location>
</feature>
<dbReference type="EMBL" id="JABFCT010000004">
    <property type="protein sequence ID" value="KAF5875918.1"/>
    <property type="molecule type" value="Genomic_DNA"/>
</dbReference>
<keyword evidence="1" id="KW-1133">Transmembrane helix</keyword>
<evidence type="ECO:0000313" key="3">
    <source>
        <dbReference type="Proteomes" id="UP000531561"/>
    </source>
</evidence>
<keyword evidence="1" id="KW-0472">Membrane</keyword>
<comment type="caution">
    <text evidence="2">The sequence shown here is derived from an EMBL/GenBank/DDBJ whole genome shotgun (WGS) entry which is preliminary data.</text>
</comment>
<dbReference type="GeneID" id="59256428"/>
<accession>A0A8H6AY31</accession>
<dbReference type="RefSeq" id="XP_037194864.1">
    <property type="nucleotide sequence ID" value="XM_037332736.1"/>
</dbReference>
<organism evidence="2 3">
    <name type="scientific">Botrytis fragariae</name>
    <dbReference type="NCBI Taxonomy" id="1964551"/>
    <lineage>
        <taxon>Eukaryota</taxon>
        <taxon>Fungi</taxon>
        <taxon>Dikarya</taxon>
        <taxon>Ascomycota</taxon>
        <taxon>Pezizomycotina</taxon>
        <taxon>Leotiomycetes</taxon>
        <taxon>Helotiales</taxon>
        <taxon>Sclerotiniaceae</taxon>
        <taxon>Botrytis</taxon>
    </lineage>
</organism>
<dbReference type="Proteomes" id="UP000531561">
    <property type="component" value="Unassembled WGS sequence"/>
</dbReference>
<evidence type="ECO:0000256" key="1">
    <source>
        <dbReference type="SAM" id="Phobius"/>
    </source>
</evidence>
<keyword evidence="1" id="KW-0812">Transmembrane</keyword>
<gene>
    <name evidence="2" type="ORF">Bfra_002314</name>
</gene>
<sequence length="98" mass="11873">MGCWYMDIKELQEYLKPLKKLLEIVIFVYVINYYDMCCINFIIKLLLLKNLIIGIEYDAIFNIDTEQLVYIFFKIIISIYEVLDKIISNRDKLFILKF</sequence>
<proteinExistence type="predicted"/>
<keyword evidence="3" id="KW-1185">Reference proteome</keyword>
<evidence type="ECO:0000313" key="2">
    <source>
        <dbReference type="EMBL" id="KAF5875918.1"/>
    </source>
</evidence>